<dbReference type="EnsemblMetazoa" id="CJA34175.1">
    <property type="protein sequence ID" value="CJA34175.1"/>
    <property type="gene ID" value="WBGene00210022"/>
</dbReference>
<reference evidence="3" key="1">
    <citation type="submission" date="2010-08" db="EMBL/GenBank/DDBJ databases">
        <authorList>
            <consortium name="Caenorhabditis japonica Sequencing Consortium"/>
            <person name="Wilson R.K."/>
        </authorList>
    </citation>
    <scope>NUCLEOTIDE SEQUENCE [LARGE SCALE GENOMIC DNA]</scope>
    <source>
        <strain evidence="3">DF5081</strain>
    </source>
</reference>
<proteinExistence type="predicted"/>
<name>A0A8R1ED37_CAEJA</name>
<organism evidence="2 3">
    <name type="scientific">Caenorhabditis japonica</name>
    <dbReference type="NCBI Taxonomy" id="281687"/>
    <lineage>
        <taxon>Eukaryota</taxon>
        <taxon>Metazoa</taxon>
        <taxon>Ecdysozoa</taxon>
        <taxon>Nematoda</taxon>
        <taxon>Chromadorea</taxon>
        <taxon>Rhabditida</taxon>
        <taxon>Rhabditina</taxon>
        <taxon>Rhabditomorpha</taxon>
        <taxon>Rhabditoidea</taxon>
        <taxon>Rhabditidae</taxon>
        <taxon>Peloderinae</taxon>
        <taxon>Caenorhabditis</taxon>
    </lineage>
</organism>
<keyword evidence="3" id="KW-1185">Reference proteome</keyword>
<sequence>MQWALGAMLYHTRNMNFGPKILGDEEQMVRSSETVSNTFSLVVIIILVVAVVLIRSFQTNSVYKRSRTESKSNLYLV</sequence>
<dbReference type="Proteomes" id="UP000005237">
    <property type="component" value="Unassembled WGS sequence"/>
</dbReference>
<keyword evidence="1" id="KW-1133">Transmembrane helix</keyword>
<feature type="transmembrane region" description="Helical" evidence="1">
    <location>
        <begin position="38"/>
        <end position="57"/>
    </location>
</feature>
<evidence type="ECO:0000313" key="3">
    <source>
        <dbReference type="Proteomes" id="UP000005237"/>
    </source>
</evidence>
<dbReference type="AlphaFoldDB" id="A0A8R1ED37"/>
<reference evidence="2" key="2">
    <citation type="submission" date="2022-06" db="UniProtKB">
        <authorList>
            <consortium name="EnsemblMetazoa"/>
        </authorList>
    </citation>
    <scope>IDENTIFICATION</scope>
    <source>
        <strain evidence="2">DF5081</strain>
    </source>
</reference>
<keyword evidence="1" id="KW-0472">Membrane</keyword>
<accession>A0A8R1ED37</accession>
<evidence type="ECO:0000256" key="1">
    <source>
        <dbReference type="SAM" id="Phobius"/>
    </source>
</evidence>
<protein>
    <submittedName>
        <fullName evidence="2">Uncharacterized protein</fullName>
    </submittedName>
</protein>
<keyword evidence="1" id="KW-0812">Transmembrane</keyword>
<evidence type="ECO:0000313" key="2">
    <source>
        <dbReference type="EnsemblMetazoa" id="CJA34175.1"/>
    </source>
</evidence>